<dbReference type="OrthoDB" id="5297549at2759"/>
<protein>
    <recommendedName>
        <fullName evidence="3">Asteroid domain-containing protein</fullName>
    </recommendedName>
</protein>
<evidence type="ECO:0000256" key="1">
    <source>
        <dbReference type="ARBA" id="ARBA00007398"/>
    </source>
</evidence>
<dbReference type="PANTHER" id="PTHR15665:SF1">
    <property type="entry name" value="PROTEIN ASTEROID HOMOLOG 1"/>
    <property type="match status" value="1"/>
</dbReference>
<comment type="similarity">
    <text evidence="1">Belongs to the asteroid family.</text>
</comment>
<feature type="region of interest" description="Disordered" evidence="2">
    <location>
        <begin position="570"/>
        <end position="610"/>
    </location>
</feature>
<evidence type="ECO:0000259" key="3">
    <source>
        <dbReference type="Pfam" id="PF12813"/>
    </source>
</evidence>
<dbReference type="InterPro" id="IPR026832">
    <property type="entry name" value="Asteroid"/>
</dbReference>
<dbReference type="EMBL" id="JAFJYH010000028">
    <property type="protein sequence ID" value="KAG4423896.1"/>
    <property type="molecule type" value="Genomic_DNA"/>
</dbReference>
<sequence length="610" mass="67476">MGIRHLTTFLRPYASAESLDGKQVVIDGPSFAHQIYYICLKAAPGARNALEAAPSYEKLVDTAIAWLDTVRASNVDIKKIYFDGFLPPAKLDVRLQRLQNSTHQLTQFHQSNNEPCRSAFPQPDPTLQSLFQSTAVRSGLTALPALSFVVPAILEALKSSSRYVDLTEVVPGEADLYCARYLKQHGGVVFTSDSDLLVHDLGSKGAVSFFSDIESTGDTSAVLRSQIFQPATISDRLALPKLHGLHSLAFEIVTDAHGTFPKLVKQAQDLKAITDHRQMYDEFLKEYTSLPVESELASESLETLRVLQYLDPRTSEYVLHFASLARTAGQPLVSGKTASCSPHVFLPFLLDCPVRTNAWEVSTATRQLAYGLLNIIVPTSEHATSVFEHRRQMEKSGGRELMLPKVSDIPEACIAILQTFEDLKKKLPNFTQTQIWIAFAVHQDIEWSLANSKTASSQLFLQRMAYPKISDPSGYFGWDIVQFFAQLQGSLYSFRILQQITSLVFSTGPKTFIPEAVHCLNSLLSSVPSFVDYPDLGTASSIVRKSDGSKFLTKLKDVMKVLIYLFPAPARGPSKSMKSSKKKRKREQAASESPAGKAKSSNPFALLETD</sequence>
<organism evidence="4 5">
    <name type="scientific">Cadophora malorum</name>
    <dbReference type="NCBI Taxonomy" id="108018"/>
    <lineage>
        <taxon>Eukaryota</taxon>
        <taxon>Fungi</taxon>
        <taxon>Dikarya</taxon>
        <taxon>Ascomycota</taxon>
        <taxon>Pezizomycotina</taxon>
        <taxon>Leotiomycetes</taxon>
        <taxon>Helotiales</taxon>
        <taxon>Ploettnerulaceae</taxon>
        <taxon>Cadophora</taxon>
    </lineage>
</organism>
<gene>
    <name evidence="4" type="ORF">IFR04_003041</name>
</gene>
<dbReference type="InterPro" id="IPR039436">
    <property type="entry name" value="Asteroid_dom"/>
</dbReference>
<dbReference type="PANTHER" id="PTHR15665">
    <property type="entry name" value="ASTEROID PROTEIN"/>
    <property type="match status" value="1"/>
</dbReference>
<feature type="domain" description="Asteroid" evidence="3">
    <location>
        <begin position="147"/>
        <end position="400"/>
    </location>
</feature>
<proteinExistence type="inferred from homology"/>
<dbReference type="InterPro" id="IPR029060">
    <property type="entry name" value="PIN-like_dom_sf"/>
</dbReference>
<dbReference type="SUPFAM" id="SSF88723">
    <property type="entry name" value="PIN domain-like"/>
    <property type="match status" value="1"/>
</dbReference>
<comment type="caution">
    <text evidence="4">The sequence shown here is derived from an EMBL/GenBank/DDBJ whole genome shotgun (WGS) entry which is preliminary data.</text>
</comment>
<dbReference type="Proteomes" id="UP000664132">
    <property type="component" value="Unassembled WGS sequence"/>
</dbReference>
<keyword evidence="5" id="KW-1185">Reference proteome</keyword>
<dbReference type="Gene3D" id="3.40.50.1010">
    <property type="entry name" value="5'-nuclease"/>
    <property type="match status" value="1"/>
</dbReference>
<evidence type="ECO:0000256" key="2">
    <source>
        <dbReference type="SAM" id="MobiDB-lite"/>
    </source>
</evidence>
<name>A0A8H7WFE7_9HELO</name>
<evidence type="ECO:0000313" key="5">
    <source>
        <dbReference type="Proteomes" id="UP000664132"/>
    </source>
</evidence>
<dbReference type="AlphaFoldDB" id="A0A8H7WFE7"/>
<dbReference type="Pfam" id="PF12813">
    <property type="entry name" value="XPG_I_2"/>
    <property type="match status" value="1"/>
</dbReference>
<accession>A0A8H7WFE7</accession>
<reference evidence="4" key="1">
    <citation type="submission" date="2021-02" db="EMBL/GenBank/DDBJ databases">
        <title>Genome sequence Cadophora malorum strain M34.</title>
        <authorList>
            <person name="Stefanovic E."/>
            <person name="Vu D."/>
            <person name="Scully C."/>
            <person name="Dijksterhuis J."/>
            <person name="Roader J."/>
            <person name="Houbraken J."/>
        </authorList>
    </citation>
    <scope>NUCLEOTIDE SEQUENCE</scope>
    <source>
        <strain evidence="4">M34</strain>
    </source>
</reference>
<evidence type="ECO:0000313" key="4">
    <source>
        <dbReference type="EMBL" id="KAG4423896.1"/>
    </source>
</evidence>